<dbReference type="SUPFAM" id="SSF51412">
    <property type="entry name" value="Inosine monophosphate dehydrogenase (IMPDH)"/>
    <property type="match status" value="1"/>
</dbReference>
<keyword evidence="3" id="KW-0285">Flavoprotein</keyword>
<name>A0A084JKN6_9FIRM</name>
<gene>
    <name evidence="6" type="ORF">IO98_14550</name>
</gene>
<protein>
    <recommendedName>
        <fullName evidence="2">Probable nitronate monooxygenase</fullName>
    </recommendedName>
</protein>
<evidence type="ECO:0000256" key="2">
    <source>
        <dbReference type="ARBA" id="ARBA00013457"/>
    </source>
</evidence>
<proteinExistence type="predicted"/>
<keyword evidence="5" id="KW-0560">Oxidoreductase</keyword>
<dbReference type="GO" id="GO:0018580">
    <property type="term" value="F:nitronate monooxygenase activity"/>
    <property type="evidence" value="ECO:0007669"/>
    <property type="project" value="InterPro"/>
</dbReference>
<dbReference type="PANTHER" id="PTHR32332:SF18">
    <property type="entry name" value="2-NITROPROPANE DIOXYGENASE"/>
    <property type="match status" value="1"/>
</dbReference>
<evidence type="ECO:0000256" key="5">
    <source>
        <dbReference type="ARBA" id="ARBA00023002"/>
    </source>
</evidence>
<evidence type="ECO:0000313" key="6">
    <source>
        <dbReference type="EMBL" id="KEZ89520.1"/>
    </source>
</evidence>
<evidence type="ECO:0000256" key="3">
    <source>
        <dbReference type="ARBA" id="ARBA00022630"/>
    </source>
</evidence>
<dbReference type="RefSeq" id="WP_038282224.1">
    <property type="nucleotide sequence ID" value="NZ_JPME01000017.1"/>
</dbReference>
<dbReference type="InterPro" id="IPR013785">
    <property type="entry name" value="Aldolase_TIM"/>
</dbReference>
<reference evidence="6 7" key="1">
    <citation type="submission" date="2014-07" db="EMBL/GenBank/DDBJ databases">
        <title>Draft genome of Clostridium celerecrescens 152B isolated from sediments associated with methane hydrate from Krishna Godavari basin.</title>
        <authorList>
            <person name="Honkalas V.S."/>
            <person name="Dabir A.P."/>
            <person name="Arora P."/>
            <person name="Dhakephalkar P.K."/>
        </authorList>
    </citation>
    <scope>NUCLEOTIDE SEQUENCE [LARGE SCALE GENOMIC DNA]</scope>
    <source>
        <strain evidence="6 7">152B</strain>
    </source>
</reference>
<evidence type="ECO:0000256" key="4">
    <source>
        <dbReference type="ARBA" id="ARBA00022643"/>
    </source>
</evidence>
<dbReference type="PANTHER" id="PTHR32332">
    <property type="entry name" value="2-NITROPROPANE DIOXYGENASE"/>
    <property type="match status" value="1"/>
</dbReference>
<dbReference type="STRING" id="29354.IO98_14550"/>
<dbReference type="InterPro" id="IPR004136">
    <property type="entry name" value="NMO"/>
</dbReference>
<keyword evidence="6" id="KW-0223">Dioxygenase</keyword>
<dbReference type="Proteomes" id="UP000028525">
    <property type="component" value="Unassembled WGS sequence"/>
</dbReference>
<evidence type="ECO:0000313" key="7">
    <source>
        <dbReference type="Proteomes" id="UP000028525"/>
    </source>
</evidence>
<sequence>MGTLKPLIIGELVAKHPVIQGGMGVGISLSSLAGAVAKAGGIGIISTAQIGFREPDFKENPLEANLRAIGQEMKKAREIAPEGIIGFNIMVATKSYASYVKKAVKAGADLIISGAGLPVSLPEYVAEAAEEAGVALKTKIAPIVSTVKSAMVICKMWDRKYHQAPDLVVVEGPLAGGHLGFSREDLVNLGVDTDDVDSTYKQAEYEEEVKGIIRLVKEYGDKYNKVIPVVTAGGIYSHEDVMHQLSLGADGVQVATRFVTTDECDAPEAFKQAYLHAKKEDIVITKSPVGMPGRAIKNPFLKTVGDTPFRLEHCYQCLDKCDRKTIPYCITKALVNSAEGRTEDGLVFCGSKAHLAARMETVEEVMKDLVGEN</sequence>
<dbReference type="Pfam" id="PF03060">
    <property type="entry name" value="NMO"/>
    <property type="match status" value="1"/>
</dbReference>
<organism evidence="6 7">
    <name type="scientific">Lacrimispora celerecrescens</name>
    <dbReference type="NCBI Taxonomy" id="29354"/>
    <lineage>
        <taxon>Bacteria</taxon>
        <taxon>Bacillati</taxon>
        <taxon>Bacillota</taxon>
        <taxon>Clostridia</taxon>
        <taxon>Lachnospirales</taxon>
        <taxon>Lachnospiraceae</taxon>
        <taxon>Lacrimispora</taxon>
    </lineage>
</organism>
<evidence type="ECO:0000256" key="1">
    <source>
        <dbReference type="ARBA" id="ARBA00003535"/>
    </source>
</evidence>
<keyword evidence="4" id="KW-0288">FMN</keyword>
<dbReference type="CDD" id="cd04730">
    <property type="entry name" value="NPD_like"/>
    <property type="match status" value="1"/>
</dbReference>
<dbReference type="GO" id="GO:0051213">
    <property type="term" value="F:dioxygenase activity"/>
    <property type="evidence" value="ECO:0007669"/>
    <property type="project" value="UniProtKB-KW"/>
</dbReference>
<dbReference type="OrthoDB" id="9778912at2"/>
<accession>A0A084JKN6</accession>
<comment type="function">
    <text evidence="1">Nitronate monooxygenase that uses molecular oxygen to catalyze the oxidative denitrification of alkyl nitronates. Acts on propionate 3-nitronate (P3N), the presumed physiological substrate. Probably functions in the detoxification of P3N, a metabolic poison produced by plants and fungi as a defense mechanism.</text>
</comment>
<comment type="caution">
    <text evidence="6">The sequence shown here is derived from an EMBL/GenBank/DDBJ whole genome shotgun (WGS) entry which is preliminary data.</text>
</comment>
<dbReference type="EMBL" id="JPME01000017">
    <property type="protein sequence ID" value="KEZ89520.1"/>
    <property type="molecule type" value="Genomic_DNA"/>
</dbReference>
<keyword evidence="7" id="KW-1185">Reference proteome</keyword>
<dbReference type="Gene3D" id="3.20.20.70">
    <property type="entry name" value="Aldolase class I"/>
    <property type="match status" value="1"/>
</dbReference>
<dbReference type="AlphaFoldDB" id="A0A084JKN6"/>